<evidence type="ECO:0000256" key="1">
    <source>
        <dbReference type="SAM" id="MobiDB-lite"/>
    </source>
</evidence>
<gene>
    <name evidence="2" type="ORF">CTI12_AA415590</name>
</gene>
<feature type="region of interest" description="Disordered" evidence="1">
    <location>
        <begin position="1"/>
        <end position="75"/>
    </location>
</feature>
<reference evidence="2 3" key="1">
    <citation type="journal article" date="2018" name="Mol. Plant">
        <title>The genome of Artemisia annua provides insight into the evolution of Asteraceae family and artemisinin biosynthesis.</title>
        <authorList>
            <person name="Shen Q."/>
            <person name="Zhang L."/>
            <person name="Liao Z."/>
            <person name="Wang S."/>
            <person name="Yan T."/>
            <person name="Shi P."/>
            <person name="Liu M."/>
            <person name="Fu X."/>
            <person name="Pan Q."/>
            <person name="Wang Y."/>
            <person name="Lv Z."/>
            <person name="Lu X."/>
            <person name="Zhang F."/>
            <person name="Jiang W."/>
            <person name="Ma Y."/>
            <person name="Chen M."/>
            <person name="Hao X."/>
            <person name="Li L."/>
            <person name="Tang Y."/>
            <person name="Lv G."/>
            <person name="Zhou Y."/>
            <person name="Sun X."/>
            <person name="Brodelius P.E."/>
            <person name="Rose J.K.C."/>
            <person name="Tang K."/>
        </authorList>
    </citation>
    <scope>NUCLEOTIDE SEQUENCE [LARGE SCALE GENOMIC DNA]</scope>
    <source>
        <strain evidence="3">cv. Huhao1</strain>
        <tissue evidence="2">Leaf</tissue>
    </source>
</reference>
<keyword evidence="3" id="KW-1185">Reference proteome</keyword>
<dbReference type="Proteomes" id="UP000245207">
    <property type="component" value="Unassembled WGS sequence"/>
</dbReference>
<sequence>MSVDNSFDRYLAMDQYRAPESDEVVSGDTSTMSEKDHPVKGEEDGDVSSKENMQHRRSSSVNIRKIQKTFQKEAE</sequence>
<dbReference type="STRING" id="35608.A0A2U1M734"/>
<proteinExistence type="predicted"/>
<feature type="compositionally biased region" description="Basic and acidic residues" evidence="1">
    <location>
        <begin position="33"/>
        <end position="54"/>
    </location>
</feature>
<evidence type="ECO:0000313" key="3">
    <source>
        <dbReference type="Proteomes" id="UP000245207"/>
    </source>
</evidence>
<accession>A0A2U1M734</accession>
<dbReference type="EMBL" id="PKPP01006277">
    <property type="protein sequence ID" value="PWA57046.1"/>
    <property type="molecule type" value="Genomic_DNA"/>
</dbReference>
<dbReference type="AlphaFoldDB" id="A0A2U1M734"/>
<evidence type="ECO:0000313" key="2">
    <source>
        <dbReference type="EMBL" id="PWA57046.1"/>
    </source>
</evidence>
<protein>
    <submittedName>
        <fullName evidence="2">Kinesin-like protein NACK1</fullName>
    </submittedName>
</protein>
<comment type="caution">
    <text evidence="2">The sequence shown here is derived from an EMBL/GenBank/DDBJ whole genome shotgun (WGS) entry which is preliminary data.</text>
</comment>
<organism evidence="2 3">
    <name type="scientific">Artemisia annua</name>
    <name type="common">Sweet wormwood</name>
    <dbReference type="NCBI Taxonomy" id="35608"/>
    <lineage>
        <taxon>Eukaryota</taxon>
        <taxon>Viridiplantae</taxon>
        <taxon>Streptophyta</taxon>
        <taxon>Embryophyta</taxon>
        <taxon>Tracheophyta</taxon>
        <taxon>Spermatophyta</taxon>
        <taxon>Magnoliopsida</taxon>
        <taxon>eudicotyledons</taxon>
        <taxon>Gunneridae</taxon>
        <taxon>Pentapetalae</taxon>
        <taxon>asterids</taxon>
        <taxon>campanulids</taxon>
        <taxon>Asterales</taxon>
        <taxon>Asteraceae</taxon>
        <taxon>Asteroideae</taxon>
        <taxon>Anthemideae</taxon>
        <taxon>Artemisiinae</taxon>
        <taxon>Artemisia</taxon>
    </lineage>
</organism>
<name>A0A2U1M734_ARTAN</name>